<name>A0ABW2TZG5_9PSEU</name>
<feature type="region of interest" description="Disordered" evidence="1">
    <location>
        <begin position="1"/>
        <end position="57"/>
    </location>
</feature>
<reference evidence="3" key="1">
    <citation type="journal article" date="2019" name="Int. J. Syst. Evol. Microbiol.">
        <title>The Global Catalogue of Microorganisms (GCM) 10K type strain sequencing project: providing services to taxonomists for standard genome sequencing and annotation.</title>
        <authorList>
            <consortium name="The Broad Institute Genomics Platform"/>
            <consortium name="The Broad Institute Genome Sequencing Center for Infectious Disease"/>
            <person name="Wu L."/>
            <person name="Ma J."/>
        </authorList>
    </citation>
    <scope>NUCLEOTIDE SEQUENCE [LARGE SCALE GENOMIC DNA]</scope>
    <source>
        <strain evidence="3">JCM 17695</strain>
    </source>
</reference>
<evidence type="ECO:0000313" key="3">
    <source>
        <dbReference type="Proteomes" id="UP001596512"/>
    </source>
</evidence>
<gene>
    <name evidence="2" type="ORF">ACFQV2_39080</name>
</gene>
<protein>
    <submittedName>
        <fullName evidence="2">Uncharacterized protein</fullName>
    </submittedName>
</protein>
<dbReference type="EMBL" id="JBHTEY010000004">
    <property type="protein sequence ID" value="MFC7618464.1"/>
    <property type="molecule type" value="Genomic_DNA"/>
</dbReference>
<proteinExistence type="predicted"/>
<accession>A0ABW2TZG5</accession>
<evidence type="ECO:0000313" key="2">
    <source>
        <dbReference type="EMBL" id="MFC7618464.1"/>
    </source>
</evidence>
<organism evidence="2 3">
    <name type="scientific">Actinokineospora soli</name>
    <dbReference type="NCBI Taxonomy" id="1048753"/>
    <lineage>
        <taxon>Bacteria</taxon>
        <taxon>Bacillati</taxon>
        <taxon>Actinomycetota</taxon>
        <taxon>Actinomycetes</taxon>
        <taxon>Pseudonocardiales</taxon>
        <taxon>Pseudonocardiaceae</taxon>
        <taxon>Actinokineospora</taxon>
    </lineage>
</organism>
<sequence>MGALPQLYAATHPDVESGQFIGPNGRREQKGYPALVEPSTPPATAAPRAGCGTSARS</sequence>
<dbReference type="Proteomes" id="UP001596512">
    <property type="component" value="Unassembled WGS sequence"/>
</dbReference>
<evidence type="ECO:0000256" key="1">
    <source>
        <dbReference type="SAM" id="MobiDB-lite"/>
    </source>
</evidence>
<keyword evidence="3" id="KW-1185">Reference proteome</keyword>
<comment type="caution">
    <text evidence="2">The sequence shown here is derived from an EMBL/GenBank/DDBJ whole genome shotgun (WGS) entry which is preliminary data.</text>
</comment>